<dbReference type="Proteomes" id="UP000257109">
    <property type="component" value="Unassembled WGS sequence"/>
</dbReference>
<dbReference type="AlphaFoldDB" id="A0A371GIL8"/>
<dbReference type="EMBL" id="QJKJ01005409">
    <property type="protein sequence ID" value="RDX90395.1"/>
    <property type="molecule type" value="Genomic_DNA"/>
</dbReference>
<evidence type="ECO:0000313" key="2">
    <source>
        <dbReference type="EMBL" id="RDX90395.1"/>
    </source>
</evidence>
<protein>
    <submittedName>
        <fullName evidence="2">Uncharacterized protein</fullName>
    </submittedName>
</protein>
<feature type="compositionally biased region" description="Acidic residues" evidence="1">
    <location>
        <begin position="50"/>
        <end position="69"/>
    </location>
</feature>
<organism evidence="2 3">
    <name type="scientific">Mucuna pruriens</name>
    <name type="common">Velvet bean</name>
    <name type="synonym">Dolichos pruriens</name>
    <dbReference type="NCBI Taxonomy" id="157652"/>
    <lineage>
        <taxon>Eukaryota</taxon>
        <taxon>Viridiplantae</taxon>
        <taxon>Streptophyta</taxon>
        <taxon>Embryophyta</taxon>
        <taxon>Tracheophyta</taxon>
        <taxon>Spermatophyta</taxon>
        <taxon>Magnoliopsida</taxon>
        <taxon>eudicotyledons</taxon>
        <taxon>Gunneridae</taxon>
        <taxon>Pentapetalae</taxon>
        <taxon>rosids</taxon>
        <taxon>fabids</taxon>
        <taxon>Fabales</taxon>
        <taxon>Fabaceae</taxon>
        <taxon>Papilionoideae</taxon>
        <taxon>50 kb inversion clade</taxon>
        <taxon>NPAAA clade</taxon>
        <taxon>indigoferoid/millettioid clade</taxon>
        <taxon>Phaseoleae</taxon>
        <taxon>Mucuna</taxon>
    </lineage>
</organism>
<feature type="non-terminal residue" evidence="2">
    <location>
        <position position="1"/>
    </location>
</feature>
<evidence type="ECO:0000256" key="1">
    <source>
        <dbReference type="SAM" id="MobiDB-lite"/>
    </source>
</evidence>
<gene>
    <name evidence="2" type="ORF">CR513_27750</name>
</gene>
<dbReference type="OrthoDB" id="1436671at2759"/>
<name>A0A371GIL8_MUCPR</name>
<proteinExistence type="predicted"/>
<comment type="caution">
    <text evidence="2">The sequence shown here is derived from an EMBL/GenBank/DDBJ whole genome shotgun (WGS) entry which is preliminary data.</text>
</comment>
<sequence length="78" mass="8716">MMIRPAVKEGKIPIWGVLPDGKSIFTDKIDGHFIWDVAPEECDPDCDCCNDYDDSSDDDSDDSNDEDEDRPCKPPSPP</sequence>
<feature type="region of interest" description="Disordered" evidence="1">
    <location>
        <begin position="50"/>
        <end position="78"/>
    </location>
</feature>
<accession>A0A371GIL8</accession>
<keyword evidence="3" id="KW-1185">Reference proteome</keyword>
<evidence type="ECO:0000313" key="3">
    <source>
        <dbReference type="Proteomes" id="UP000257109"/>
    </source>
</evidence>
<reference evidence="2" key="1">
    <citation type="submission" date="2018-05" db="EMBL/GenBank/DDBJ databases">
        <title>Draft genome of Mucuna pruriens seed.</title>
        <authorList>
            <person name="Nnadi N.E."/>
            <person name="Vos R."/>
            <person name="Hasami M.H."/>
            <person name="Devisetty U.K."/>
            <person name="Aguiy J.C."/>
        </authorList>
    </citation>
    <scope>NUCLEOTIDE SEQUENCE [LARGE SCALE GENOMIC DNA]</scope>
    <source>
        <strain evidence="2">JCA_2017</strain>
    </source>
</reference>